<keyword evidence="3" id="KW-0560">Oxidoreductase</keyword>
<keyword evidence="2" id="KW-0049">Antioxidant</keyword>
<accession>A0A2T0PUA2</accession>
<reference evidence="16 17" key="1">
    <citation type="submission" date="2018-03" db="EMBL/GenBank/DDBJ databases">
        <title>Genomic Encyclopedia of Archaeal and Bacterial Type Strains, Phase II (KMG-II): from individual species to whole genera.</title>
        <authorList>
            <person name="Goeker M."/>
        </authorList>
    </citation>
    <scope>NUCLEOTIDE SEQUENCE [LARGE SCALE GENOMIC DNA]</scope>
    <source>
        <strain evidence="16 17">DSM 45601</strain>
    </source>
</reference>
<dbReference type="OrthoDB" id="9812811at2"/>
<dbReference type="PANTHER" id="PTHR43110:SF1">
    <property type="entry name" value="THIOL PEROXIDASE"/>
    <property type="match status" value="1"/>
</dbReference>
<evidence type="ECO:0000256" key="13">
    <source>
        <dbReference type="ARBA" id="ARBA00083736"/>
    </source>
</evidence>
<evidence type="ECO:0000256" key="5">
    <source>
        <dbReference type="ARBA" id="ARBA00032824"/>
    </source>
</evidence>
<dbReference type="PANTHER" id="PTHR43110">
    <property type="entry name" value="THIOL PEROXIDASE"/>
    <property type="match status" value="1"/>
</dbReference>
<evidence type="ECO:0000313" key="16">
    <source>
        <dbReference type="EMBL" id="PRX92479.1"/>
    </source>
</evidence>
<dbReference type="InterPro" id="IPR050455">
    <property type="entry name" value="Tpx_Peroxidase_subfamily"/>
</dbReference>
<proteinExistence type="inferred from homology"/>
<evidence type="ECO:0000313" key="17">
    <source>
        <dbReference type="Proteomes" id="UP000237846"/>
    </source>
</evidence>
<evidence type="ECO:0000256" key="2">
    <source>
        <dbReference type="ARBA" id="ARBA00022862"/>
    </source>
</evidence>
<dbReference type="Proteomes" id="UP000237846">
    <property type="component" value="Unassembled WGS sequence"/>
</dbReference>
<evidence type="ECO:0000256" key="14">
    <source>
        <dbReference type="PIRSR" id="PIRSR000239-1"/>
    </source>
</evidence>
<evidence type="ECO:0000256" key="12">
    <source>
        <dbReference type="ARBA" id="ARBA00082991"/>
    </source>
</evidence>
<dbReference type="InterPro" id="IPR036249">
    <property type="entry name" value="Thioredoxin-like_sf"/>
</dbReference>
<dbReference type="InterPro" id="IPR000866">
    <property type="entry name" value="AhpC/TSA"/>
</dbReference>
<protein>
    <recommendedName>
        <fullName evidence="11">Alkyl hydroperoxide reductase E</fullName>
        <ecNumber evidence="10">1.11.1.29</ecNumber>
    </recommendedName>
    <alternativeName>
        <fullName evidence="12">Mycoredoxin-dependent peroxiredoxin</fullName>
    </alternativeName>
    <alternativeName>
        <fullName evidence="13">Peroxiredoxin AhpE</fullName>
    </alternativeName>
    <alternativeName>
        <fullName evidence="5">Thioredoxin peroxidase</fullName>
    </alternativeName>
</protein>
<evidence type="ECO:0000256" key="11">
    <source>
        <dbReference type="ARBA" id="ARBA00068979"/>
    </source>
</evidence>
<dbReference type="EMBL" id="PVZC01000010">
    <property type="protein sequence ID" value="PRX92479.1"/>
    <property type="molecule type" value="Genomic_DNA"/>
</dbReference>
<keyword evidence="1" id="KW-0575">Peroxidase</keyword>
<comment type="subunit">
    <text evidence="9">Homodimer. Forms both dimers and octamers; a tightly-associated dimer and a ring-like octamer.</text>
</comment>
<dbReference type="GO" id="GO:0004601">
    <property type="term" value="F:peroxidase activity"/>
    <property type="evidence" value="ECO:0007669"/>
    <property type="project" value="UniProtKB-KW"/>
</dbReference>
<evidence type="ECO:0000256" key="6">
    <source>
        <dbReference type="ARBA" id="ARBA00052774"/>
    </source>
</evidence>
<dbReference type="EC" id="1.11.1.29" evidence="10"/>
<evidence type="ECO:0000256" key="1">
    <source>
        <dbReference type="ARBA" id="ARBA00022559"/>
    </source>
</evidence>
<comment type="similarity">
    <text evidence="8">Belongs to the peroxiredoxin family. AhpE subfamily.</text>
</comment>
<dbReference type="RefSeq" id="WP_106252777.1">
    <property type="nucleotide sequence ID" value="NZ_PVZC01000010.1"/>
</dbReference>
<name>A0A2T0PUA2_9ACTN</name>
<dbReference type="Pfam" id="PF00578">
    <property type="entry name" value="AhpC-TSA"/>
    <property type="match status" value="1"/>
</dbReference>
<evidence type="ECO:0000256" key="10">
    <source>
        <dbReference type="ARBA" id="ARBA00067009"/>
    </source>
</evidence>
<sequence>MSVEVGQSAPEFELQDQHGQPVRLADFQGVKNVLVVFYPLAFSGVCTNELCDIKEDIGAFVNDSTQLLAISVDSVFTHRAWADQESLEFPLLSDFWPHGEVARAYGVFDEEKGIALRGSFLVDTDGIVRWKVVNPISQPRDLDDYHKALAELS</sequence>
<dbReference type="InterPro" id="IPR013766">
    <property type="entry name" value="Thioredoxin_domain"/>
</dbReference>
<dbReference type="CDD" id="cd03018">
    <property type="entry name" value="PRX_AhpE_like"/>
    <property type="match status" value="1"/>
</dbReference>
<feature type="domain" description="Thioredoxin" evidence="15">
    <location>
        <begin position="3"/>
        <end position="153"/>
    </location>
</feature>
<keyword evidence="4" id="KW-0676">Redox-active center</keyword>
<evidence type="ECO:0000256" key="8">
    <source>
        <dbReference type="ARBA" id="ARBA00060973"/>
    </source>
</evidence>
<dbReference type="InterPro" id="IPR024706">
    <property type="entry name" value="Peroxiredoxin_AhpC-typ"/>
</dbReference>
<comment type="caution">
    <text evidence="16">The sequence shown here is derived from an EMBL/GenBank/DDBJ whole genome shotgun (WGS) entry which is preliminary data.</text>
</comment>
<evidence type="ECO:0000259" key="15">
    <source>
        <dbReference type="PROSITE" id="PS51352"/>
    </source>
</evidence>
<evidence type="ECO:0000256" key="7">
    <source>
        <dbReference type="ARBA" id="ARBA00056930"/>
    </source>
</evidence>
<comment type="function">
    <text evidence="7">Thiol-specific peroxidase that catalyzes the reduction of hydrogen peroxide and organic hydroperoxides to water and alcohols, respectively. Plays a role in cell protection against oxidative stress by detoxifying peroxides. May represent an important antioxidant defense against cytotoxic peroxides, especially peroxynitrite, which can be formed by activated macrophages during infection.</text>
</comment>
<feature type="active site" description="Cysteine sulfenic acid (-SOH) intermediate; for peroxidase activity" evidence="14">
    <location>
        <position position="46"/>
    </location>
</feature>
<comment type="catalytic activity">
    <reaction evidence="6">
        <text>[mycoredoxin]-L-dithiol + a hydroperoxide = [mycoredoxin]-L-disulfide + an alcohol + H2O</text>
        <dbReference type="Rhea" id="RHEA:62640"/>
        <dbReference type="Rhea" id="RHEA-COMP:16137"/>
        <dbReference type="Rhea" id="RHEA-COMP:16138"/>
        <dbReference type="ChEBI" id="CHEBI:15377"/>
        <dbReference type="ChEBI" id="CHEBI:29950"/>
        <dbReference type="ChEBI" id="CHEBI:30879"/>
        <dbReference type="ChEBI" id="CHEBI:35924"/>
        <dbReference type="ChEBI" id="CHEBI:50058"/>
        <dbReference type="EC" id="1.11.1.29"/>
    </reaction>
</comment>
<dbReference type="AlphaFoldDB" id="A0A2T0PUA2"/>
<organism evidence="16 17">
    <name type="scientific">Allonocardiopsis opalescens</name>
    <dbReference type="NCBI Taxonomy" id="1144618"/>
    <lineage>
        <taxon>Bacteria</taxon>
        <taxon>Bacillati</taxon>
        <taxon>Actinomycetota</taxon>
        <taxon>Actinomycetes</taxon>
        <taxon>Streptosporangiales</taxon>
        <taxon>Allonocardiopsis</taxon>
    </lineage>
</organism>
<evidence type="ECO:0000256" key="3">
    <source>
        <dbReference type="ARBA" id="ARBA00023002"/>
    </source>
</evidence>
<evidence type="ECO:0000256" key="4">
    <source>
        <dbReference type="ARBA" id="ARBA00023284"/>
    </source>
</evidence>
<evidence type="ECO:0000256" key="9">
    <source>
        <dbReference type="ARBA" id="ARBA00065226"/>
    </source>
</evidence>
<dbReference type="Gene3D" id="3.40.30.10">
    <property type="entry name" value="Glutaredoxin"/>
    <property type="match status" value="1"/>
</dbReference>
<keyword evidence="17" id="KW-1185">Reference proteome</keyword>
<dbReference type="PROSITE" id="PS51352">
    <property type="entry name" value="THIOREDOXIN_2"/>
    <property type="match status" value="1"/>
</dbReference>
<dbReference type="PIRSF" id="PIRSF000239">
    <property type="entry name" value="AHPC"/>
    <property type="match status" value="1"/>
</dbReference>
<dbReference type="SUPFAM" id="SSF52833">
    <property type="entry name" value="Thioredoxin-like"/>
    <property type="match status" value="1"/>
</dbReference>
<dbReference type="FunFam" id="3.40.30.10:FF:000118">
    <property type="entry name" value="Peroxiredoxin AhpE"/>
    <property type="match status" value="1"/>
</dbReference>
<gene>
    <name evidence="16" type="ORF">CLV72_110241</name>
</gene>